<gene>
    <name evidence="2" type="ORF">J2X15_001647</name>
</gene>
<keyword evidence="3" id="KW-1185">Reference proteome</keyword>
<evidence type="ECO:0000256" key="1">
    <source>
        <dbReference type="SAM" id="SignalP"/>
    </source>
</evidence>
<organism evidence="2 3">
    <name type="scientific">Rhodoferax saidenbachensis</name>
    <dbReference type="NCBI Taxonomy" id="1484693"/>
    <lineage>
        <taxon>Bacteria</taxon>
        <taxon>Pseudomonadati</taxon>
        <taxon>Pseudomonadota</taxon>
        <taxon>Betaproteobacteria</taxon>
        <taxon>Burkholderiales</taxon>
        <taxon>Comamonadaceae</taxon>
        <taxon>Rhodoferax</taxon>
    </lineage>
</organism>
<feature type="chain" id="PRO_5045371247" description="DUF4410 domain-containing protein" evidence="1">
    <location>
        <begin position="18"/>
        <end position="174"/>
    </location>
</feature>
<evidence type="ECO:0000313" key="3">
    <source>
        <dbReference type="Proteomes" id="UP001268089"/>
    </source>
</evidence>
<keyword evidence="1" id="KW-0732">Signal</keyword>
<reference evidence="2 3" key="1">
    <citation type="submission" date="2023-07" db="EMBL/GenBank/DDBJ databases">
        <title>Sorghum-associated microbial communities from plants grown in Nebraska, USA.</title>
        <authorList>
            <person name="Schachtman D."/>
        </authorList>
    </citation>
    <scope>NUCLEOTIDE SEQUENCE [LARGE SCALE GENOMIC DNA]</scope>
    <source>
        <strain evidence="2 3">BE308</strain>
    </source>
</reference>
<comment type="caution">
    <text evidence="2">The sequence shown here is derived from an EMBL/GenBank/DDBJ whole genome shotgun (WGS) entry which is preliminary data.</text>
</comment>
<evidence type="ECO:0000313" key="2">
    <source>
        <dbReference type="EMBL" id="MDR7306364.1"/>
    </source>
</evidence>
<proteinExistence type="predicted"/>
<feature type="signal peptide" evidence="1">
    <location>
        <begin position="1"/>
        <end position="17"/>
    </location>
</feature>
<evidence type="ECO:0008006" key="4">
    <source>
        <dbReference type="Google" id="ProtNLM"/>
    </source>
</evidence>
<dbReference type="RefSeq" id="WP_310341350.1">
    <property type="nucleotide sequence ID" value="NZ_JAVDXO010000003.1"/>
</dbReference>
<sequence>MNRYLIALCLGSALALGGCSSYSPSVPENYAGPRAQLVDSAKTYSTSKADFFVAERVDDARIVDSLLETRVVNRGRGMSMAPKILERPLVAERPVKIHVKARTEYAAPIQALTSTVFQVTGVIEFTPKANARYAVNGELGDSYSAVWIEDIDSKVTMGNKIEAQGSAKLGILEK</sequence>
<name>A0ABU1ZLE1_9BURK</name>
<dbReference type="PROSITE" id="PS51257">
    <property type="entry name" value="PROKAR_LIPOPROTEIN"/>
    <property type="match status" value="1"/>
</dbReference>
<protein>
    <recommendedName>
        <fullName evidence="4">DUF4410 domain-containing protein</fullName>
    </recommendedName>
</protein>
<accession>A0ABU1ZLE1</accession>
<dbReference type="Proteomes" id="UP001268089">
    <property type="component" value="Unassembled WGS sequence"/>
</dbReference>
<dbReference type="EMBL" id="JAVDXO010000003">
    <property type="protein sequence ID" value="MDR7306364.1"/>
    <property type="molecule type" value="Genomic_DNA"/>
</dbReference>